<proteinExistence type="predicted"/>
<evidence type="ECO:0000313" key="4">
    <source>
        <dbReference type="Proteomes" id="UP001378592"/>
    </source>
</evidence>
<gene>
    <name evidence="3" type="ORF">R5R35_000034</name>
</gene>
<feature type="region of interest" description="Disordered" evidence="1">
    <location>
        <begin position="109"/>
        <end position="129"/>
    </location>
</feature>
<name>A0AAN9VN46_9ORTH</name>
<dbReference type="PANTHER" id="PTHR13138:SF3">
    <property type="entry name" value="CD2 ANTIGEN CYTOPLASMIC TAIL-BINDING PROTEIN 2"/>
    <property type="match status" value="1"/>
</dbReference>
<dbReference type="InterPro" id="IPR035445">
    <property type="entry name" value="GYF-like_dom_sf"/>
</dbReference>
<evidence type="ECO:0000259" key="2">
    <source>
        <dbReference type="PROSITE" id="PS50829"/>
    </source>
</evidence>
<feature type="compositionally biased region" description="Basic and acidic residues" evidence="1">
    <location>
        <begin position="271"/>
        <end position="290"/>
    </location>
</feature>
<dbReference type="SUPFAM" id="SSF55277">
    <property type="entry name" value="GYF domain"/>
    <property type="match status" value="1"/>
</dbReference>
<dbReference type="PANTHER" id="PTHR13138">
    <property type="entry name" value="PROTEIN LIN1"/>
    <property type="match status" value="1"/>
</dbReference>
<dbReference type="AlphaFoldDB" id="A0AAN9VN46"/>
<feature type="region of interest" description="Disordered" evidence="1">
    <location>
        <begin position="20"/>
        <end position="40"/>
    </location>
</feature>
<evidence type="ECO:0000313" key="3">
    <source>
        <dbReference type="EMBL" id="KAK7865010.1"/>
    </source>
</evidence>
<dbReference type="Pfam" id="PF02213">
    <property type="entry name" value="GYF"/>
    <property type="match status" value="1"/>
</dbReference>
<dbReference type="FunFam" id="3.30.1490.40:FF:000005">
    <property type="entry name" value="CD2 antigen cytoplasmic tail-binding protein 2"/>
    <property type="match status" value="1"/>
</dbReference>
<comment type="caution">
    <text evidence="3">The sequence shown here is derived from an EMBL/GenBank/DDBJ whole genome shotgun (WGS) entry which is preliminary data.</text>
</comment>
<keyword evidence="4" id="KW-1185">Reference proteome</keyword>
<dbReference type="InterPro" id="IPR003169">
    <property type="entry name" value="GYF"/>
</dbReference>
<feature type="domain" description="GYF" evidence="2">
    <location>
        <begin position="332"/>
        <end position="388"/>
    </location>
</feature>
<dbReference type="GO" id="GO:0005682">
    <property type="term" value="C:U5 snRNP"/>
    <property type="evidence" value="ECO:0007669"/>
    <property type="project" value="InterPro"/>
</dbReference>
<dbReference type="EMBL" id="JAZDUA010000188">
    <property type="protein sequence ID" value="KAK7865010.1"/>
    <property type="molecule type" value="Genomic_DNA"/>
</dbReference>
<sequence>MSEEELNSYEADWNAASTIKSGLKKHTLDSDEEDDGEEKKYEIMEDDDIEGQEDGAGGFDGEVTITPFNMKEEMEEGHFDTDGNYHWKKEGKMIRDNWLENIDWVEIKKQENPPEQVETSDSEDSTPFDQIPTYRKMLTLMKPGESVTRALRRLGGTKTMSASERWRRKKAGLLENSDENRQQVIDLTELANTLLTETGNMDIYEETFEHITSLVAAADKKHAVAHPKPKSYDDALDMYADDFDEKEKARLSENEKLINAGESLAGSDNVSKTEEVRKHKLEERDGERPNKRPKVQFQEKVKVVTISGNNDAEKLLEKKEESEEQDLPKSDEVYWEFKWKEDSPEVDGPHSSSQMHTWVEEGRFKEPVWVRKVKQNGPFYSSARVDFELYF</sequence>
<protein>
    <recommendedName>
        <fullName evidence="2">GYF domain-containing protein</fullName>
    </recommendedName>
</protein>
<feature type="region of interest" description="Disordered" evidence="1">
    <location>
        <begin position="260"/>
        <end position="295"/>
    </location>
</feature>
<dbReference type="Proteomes" id="UP001378592">
    <property type="component" value="Unassembled WGS sequence"/>
</dbReference>
<dbReference type="SMART" id="SM00444">
    <property type="entry name" value="GYF"/>
    <property type="match status" value="1"/>
</dbReference>
<dbReference type="PROSITE" id="PS50829">
    <property type="entry name" value="GYF"/>
    <property type="match status" value="1"/>
</dbReference>
<reference evidence="3 4" key="1">
    <citation type="submission" date="2024-03" db="EMBL/GenBank/DDBJ databases">
        <title>The genome assembly and annotation of the cricket Gryllus longicercus Weissman &amp; Gray.</title>
        <authorList>
            <person name="Szrajer S."/>
            <person name="Gray D."/>
            <person name="Ylla G."/>
        </authorList>
    </citation>
    <scope>NUCLEOTIDE SEQUENCE [LARGE SCALE GENOMIC DNA]</scope>
    <source>
        <strain evidence="3">DAG 2021-001</strain>
        <tissue evidence="3">Whole body minus gut</tissue>
    </source>
</reference>
<dbReference type="Gene3D" id="3.30.1490.40">
    <property type="match status" value="1"/>
</dbReference>
<dbReference type="InterPro" id="IPR039905">
    <property type="entry name" value="CD2BP2/Lin1"/>
</dbReference>
<evidence type="ECO:0000256" key="1">
    <source>
        <dbReference type="SAM" id="MobiDB-lite"/>
    </source>
</evidence>
<accession>A0AAN9VN46</accession>
<organism evidence="3 4">
    <name type="scientific">Gryllus longicercus</name>
    <dbReference type="NCBI Taxonomy" id="2509291"/>
    <lineage>
        <taxon>Eukaryota</taxon>
        <taxon>Metazoa</taxon>
        <taxon>Ecdysozoa</taxon>
        <taxon>Arthropoda</taxon>
        <taxon>Hexapoda</taxon>
        <taxon>Insecta</taxon>
        <taxon>Pterygota</taxon>
        <taxon>Neoptera</taxon>
        <taxon>Polyneoptera</taxon>
        <taxon>Orthoptera</taxon>
        <taxon>Ensifera</taxon>
        <taxon>Gryllidea</taxon>
        <taxon>Grylloidea</taxon>
        <taxon>Gryllidae</taxon>
        <taxon>Gryllinae</taxon>
        <taxon>Gryllus</taxon>
    </lineage>
</organism>